<keyword evidence="1" id="KW-0472">Membrane</keyword>
<evidence type="ECO:0000256" key="1">
    <source>
        <dbReference type="SAM" id="Phobius"/>
    </source>
</evidence>
<evidence type="ECO:0000313" key="2">
    <source>
        <dbReference type="EMBL" id="CAH0716657.1"/>
    </source>
</evidence>
<reference evidence="2" key="1">
    <citation type="submission" date="2021-12" db="EMBL/GenBank/DDBJ databases">
        <authorList>
            <person name="Martin H S."/>
        </authorList>
    </citation>
    <scope>NUCLEOTIDE SEQUENCE</scope>
</reference>
<keyword evidence="3" id="KW-1185">Reference proteome</keyword>
<feature type="non-terminal residue" evidence="2">
    <location>
        <position position="149"/>
    </location>
</feature>
<accession>A0A8J9UN57</accession>
<evidence type="ECO:0000313" key="3">
    <source>
        <dbReference type="Proteomes" id="UP000838878"/>
    </source>
</evidence>
<name>A0A8J9UN57_9NEOP</name>
<proteinExistence type="predicted"/>
<keyword evidence="1" id="KW-1133">Transmembrane helix</keyword>
<feature type="transmembrane region" description="Helical" evidence="1">
    <location>
        <begin position="126"/>
        <end position="148"/>
    </location>
</feature>
<dbReference type="EMBL" id="OV170231">
    <property type="protein sequence ID" value="CAH0716657.1"/>
    <property type="molecule type" value="Genomic_DNA"/>
</dbReference>
<protein>
    <submittedName>
        <fullName evidence="2">Uncharacterized protein</fullName>
    </submittedName>
</protein>
<keyword evidence="1" id="KW-0812">Transmembrane</keyword>
<dbReference type="Proteomes" id="UP000838878">
    <property type="component" value="Chromosome 11"/>
</dbReference>
<organism evidence="2 3">
    <name type="scientific">Brenthis ino</name>
    <name type="common">lesser marbled fritillary</name>
    <dbReference type="NCBI Taxonomy" id="405034"/>
    <lineage>
        <taxon>Eukaryota</taxon>
        <taxon>Metazoa</taxon>
        <taxon>Ecdysozoa</taxon>
        <taxon>Arthropoda</taxon>
        <taxon>Hexapoda</taxon>
        <taxon>Insecta</taxon>
        <taxon>Pterygota</taxon>
        <taxon>Neoptera</taxon>
        <taxon>Endopterygota</taxon>
        <taxon>Lepidoptera</taxon>
        <taxon>Glossata</taxon>
        <taxon>Ditrysia</taxon>
        <taxon>Papilionoidea</taxon>
        <taxon>Nymphalidae</taxon>
        <taxon>Heliconiinae</taxon>
        <taxon>Argynnini</taxon>
        <taxon>Brenthis</taxon>
    </lineage>
</organism>
<gene>
    <name evidence="2" type="ORF">BINO364_LOCUS3378</name>
</gene>
<sequence length="149" mass="16392">MKKIKFQRPRPSQHTACFMDPTAAFSIVHNMHVLLLNSINIDTSNGDRQAPKSSQVRHRGFVAWWTGVAARAARAARAGGGGRRVWLTRGTRAESARAGGLATRRTLPHSPYLEMLRKFLLPCATYHSHLAALALISLALTASSVYLFV</sequence>
<dbReference type="AlphaFoldDB" id="A0A8J9UN57"/>